<protein>
    <recommendedName>
        <fullName evidence="3">GGDEF domain-containing protein</fullName>
    </recommendedName>
</protein>
<organism evidence="4">
    <name type="scientific">hydrothermal vent metagenome</name>
    <dbReference type="NCBI Taxonomy" id="652676"/>
    <lineage>
        <taxon>unclassified sequences</taxon>
        <taxon>metagenomes</taxon>
        <taxon>ecological metagenomes</taxon>
    </lineage>
</organism>
<dbReference type="FunFam" id="3.30.70.270:FF:000001">
    <property type="entry name" value="Diguanylate cyclase domain protein"/>
    <property type="match status" value="1"/>
</dbReference>
<evidence type="ECO:0000256" key="2">
    <source>
        <dbReference type="ARBA" id="ARBA00023163"/>
    </source>
</evidence>
<dbReference type="GO" id="GO:0003677">
    <property type="term" value="F:DNA binding"/>
    <property type="evidence" value="ECO:0007669"/>
    <property type="project" value="InterPro"/>
</dbReference>
<dbReference type="Gene3D" id="3.30.70.270">
    <property type="match status" value="1"/>
</dbReference>
<dbReference type="PANTHER" id="PTHR45138">
    <property type="entry name" value="REGULATORY COMPONENTS OF SENSORY TRANSDUCTION SYSTEM"/>
    <property type="match status" value="1"/>
</dbReference>
<dbReference type="GO" id="GO:0006355">
    <property type="term" value="P:regulation of DNA-templated transcription"/>
    <property type="evidence" value="ECO:0007669"/>
    <property type="project" value="InterPro"/>
</dbReference>
<dbReference type="PANTHER" id="PTHR45138:SF9">
    <property type="entry name" value="DIGUANYLATE CYCLASE DGCM-RELATED"/>
    <property type="match status" value="1"/>
</dbReference>
<dbReference type="Pfam" id="PF13185">
    <property type="entry name" value="GAF_2"/>
    <property type="match status" value="1"/>
</dbReference>
<accession>A0A3B1B0M1</accession>
<dbReference type="Gene3D" id="3.30.450.40">
    <property type="match status" value="1"/>
</dbReference>
<proteinExistence type="predicted"/>
<dbReference type="SMART" id="SM00065">
    <property type="entry name" value="GAF"/>
    <property type="match status" value="1"/>
</dbReference>
<dbReference type="Pfam" id="PF00990">
    <property type="entry name" value="GGDEF"/>
    <property type="match status" value="1"/>
</dbReference>
<dbReference type="Gene3D" id="1.10.10.10">
    <property type="entry name" value="Winged helix-like DNA-binding domain superfamily/Winged helix DNA-binding domain"/>
    <property type="match status" value="1"/>
</dbReference>
<dbReference type="Gene3D" id="3.40.50.720">
    <property type="entry name" value="NAD(P)-binding Rossmann-like Domain"/>
    <property type="match status" value="1"/>
</dbReference>
<dbReference type="SUPFAM" id="SSF55073">
    <property type="entry name" value="Nucleotide cyclase"/>
    <property type="match status" value="1"/>
</dbReference>
<dbReference type="SMART" id="SM00421">
    <property type="entry name" value="HTH_LUXR"/>
    <property type="match status" value="1"/>
</dbReference>
<dbReference type="InterPro" id="IPR036291">
    <property type="entry name" value="NAD(P)-bd_dom_sf"/>
</dbReference>
<dbReference type="SUPFAM" id="SSF55781">
    <property type="entry name" value="GAF domain-like"/>
    <property type="match status" value="1"/>
</dbReference>
<dbReference type="InterPro" id="IPR016032">
    <property type="entry name" value="Sig_transdc_resp-reg_C-effctor"/>
</dbReference>
<keyword evidence="2" id="KW-0804">Transcription</keyword>
<keyword evidence="1" id="KW-0805">Transcription regulation</keyword>
<dbReference type="InterPro" id="IPR029016">
    <property type="entry name" value="GAF-like_dom_sf"/>
</dbReference>
<dbReference type="SUPFAM" id="SSF46894">
    <property type="entry name" value="C-terminal effector domain of the bipartite response regulators"/>
    <property type="match status" value="1"/>
</dbReference>
<dbReference type="PROSITE" id="PS50887">
    <property type="entry name" value="GGDEF"/>
    <property type="match status" value="1"/>
</dbReference>
<name>A0A3B1B0M1_9ZZZZ</name>
<dbReference type="InterPro" id="IPR003018">
    <property type="entry name" value="GAF"/>
</dbReference>
<sequence length="529" mass="58415">MTEQDNTAMTPTDSMLLSPAELAILKGLQKGDKDAEVCSAQGLTRHTFAAHLKNIRRKLSVRSRDHAIDRAVAYGLISAHVTNGNDARQPRVKVGIVGCGKGGIAVLHILKENPCIDVIFVSDTNPDAYGVEIAARLNIPFYSDLPPLGEGDIDVLINVTGSEEVADELRKKVPPYTELMGGLSAMLMWQITEERRKRLADKDRVLKEHENLCHLGEIIENIDSMSDAGFAIVEYASKLLGMPAGSLAVCDDAGEEMVLVATRGFSDGFAMDGRWKIRAGGLTDLLLSQSAPTFFADIAELPDPNPLLIAEGVKSVLAAPLIIQRSVVGILYLNDFKRRDVRAEDFSLFSLLAIYAALTVARVKSIEKLWHQSQHDGLTGLLNHRSLMEHMEKEEQLAKRRNGCYSIIMIDIDDFKLYNDNFGHLEGNKVLKSVSRLLMKTARLTDTVGRFGGEEFLILAPDQNKEQIKPFAERLVTVMANYVFPKRQVTISVGVASYQEDGDSAMKLLKYADDRLYQAKKAGKNRVCS</sequence>
<dbReference type="InterPro" id="IPR000160">
    <property type="entry name" value="GGDEF_dom"/>
</dbReference>
<gene>
    <name evidence="4" type="ORF">MNBD_GAMMA26-2572</name>
</gene>
<dbReference type="InterPro" id="IPR036388">
    <property type="entry name" value="WH-like_DNA-bd_sf"/>
</dbReference>
<dbReference type="SMART" id="SM00267">
    <property type="entry name" value="GGDEF"/>
    <property type="match status" value="1"/>
</dbReference>
<evidence type="ECO:0000256" key="1">
    <source>
        <dbReference type="ARBA" id="ARBA00023015"/>
    </source>
</evidence>
<dbReference type="AlphaFoldDB" id="A0A3B1B0M1"/>
<dbReference type="InterPro" id="IPR050469">
    <property type="entry name" value="Diguanylate_Cyclase"/>
</dbReference>
<reference evidence="4" key="1">
    <citation type="submission" date="2018-06" db="EMBL/GenBank/DDBJ databases">
        <authorList>
            <person name="Zhirakovskaya E."/>
        </authorList>
    </citation>
    <scope>NUCLEOTIDE SEQUENCE</scope>
</reference>
<dbReference type="GO" id="GO:1902201">
    <property type="term" value="P:negative regulation of bacterial-type flagellum-dependent cell motility"/>
    <property type="evidence" value="ECO:0007669"/>
    <property type="project" value="TreeGrafter"/>
</dbReference>
<dbReference type="NCBIfam" id="TIGR00254">
    <property type="entry name" value="GGDEF"/>
    <property type="match status" value="1"/>
</dbReference>
<evidence type="ECO:0000259" key="3">
    <source>
        <dbReference type="PROSITE" id="PS50887"/>
    </source>
</evidence>
<evidence type="ECO:0000313" key="4">
    <source>
        <dbReference type="EMBL" id="VAX11846.1"/>
    </source>
</evidence>
<dbReference type="InterPro" id="IPR000792">
    <property type="entry name" value="Tscrpt_reg_LuxR_C"/>
</dbReference>
<dbReference type="CDD" id="cd01949">
    <property type="entry name" value="GGDEF"/>
    <property type="match status" value="1"/>
</dbReference>
<dbReference type="EMBL" id="UOFX01000095">
    <property type="protein sequence ID" value="VAX11846.1"/>
    <property type="molecule type" value="Genomic_DNA"/>
</dbReference>
<feature type="domain" description="GGDEF" evidence="3">
    <location>
        <begin position="403"/>
        <end position="529"/>
    </location>
</feature>
<dbReference type="GO" id="GO:0005886">
    <property type="term" value="C:plasma membrane"/>
    <property type="evidence" value="ECO:0007669"/>
    <property type="project" value="TreeGrafter"/>
</dbReference>
<dbReference type="SUPFAM" id="SSF51735">
    <property type="entry name" value="NAD(P)-binding Rossmann-fold domains"/>
    <property type="match status" value="1"/>
</dbReference>
<dbReference type="GO" id="GO:0043709">
    <property type="term" value="P:cell adhesion involved in single-species biofilm formation"/>
    <property type="evidence" value="ECO:0007669"/>
    <property type="project" value="TreeGrafter"/>
</dbReference>
<dbReference type="InterPro" id="IPR029787">
    <property type="entry name" value="Nucleotide_cyclase"/>
</dbReference>
<dbReference type="Pfam" id="PF00196">
    <property type="entry name" value="GerE"/>
    <property type="match status" value="1"/>
</dbReference>
<dbReference type="GO" id="GO:0052621">
    <property type="term" value="F:diguanylate cyclase activity"/>
    <property type="evidence" value="ECO:0007669"/>
    <property type="project" value="TreeGrafter"/>
</dbReference>
<dbReference type="InterPro" id="IPR043128">
    <property type="entry name" value="Rev_trsase/Diguanyl_cyclase"/>
</dbReference>